<proteinExistence type="predicted"/>
<dbReference type="Gene3D" id="3.10.180.10">
    <property type="entry name" value="2,3-Dihydroxybiphenyl 1,2-Dioxygenase, domain 1"/>
    <property type="match status" value="1"/>
</dbReference>
<organism evidence="2">
    <name type="scientific">Jonesiaceae bacterium BS-20</name>
    <dbReference type="NCBI Taxonomy" id="3120821"/>
    <lineage>
        <taxon>Bacteria</taxon>
        <taxon>Bacillati</taxon>
        <taxon>Actinomycetota</taxon>
        <taxon>Actinomycetes</taxon>
        <taxon>Micrococcales</taxon>
        <taxon>Jonesiaceae</taxon>
    </lineage>
</organism>
<gene>
    <name evidence="2" type="ORF">V5R04_13470</name>
</gene>
<reference evidence="2" key="1">
    <citation type="submission" date="2024-02" db="EMBL/GenBank/DDBJ databases">
        <title>Tomenella chthoni gen. nov. sp. nov., a member of the family Jonesiaceae isolated from bat guano.</title>
        <authorList>
            <person name="Miller S.L."/>
            <person name="King J."/>
            <person name="Sankaranarayanan K."/>
            <person name="Lawson P.A."/>
        </authorList>
    </citation>
    <scope>NUCLEOTIDE SEQUENCE</scope>
    <source>
        <strain evidence="2">BS-20</strain>
    </source>
</reference>
<dbReference type="CDD" id="cd06588">
    <property type="entry name" value="PhnB_like"/>
    <property type="match status" value="1"/>
</dbReference>
<dbReference type="InterPro" id="IPR029068">
    <property type="entry name" value="Glyas_Bleomycin-R_OHBP_Dase"/>
</dbReference>
<evidence type="ECO:0000313" key="2">
    <source>
        <dbReference type="EMBL" id="XBH21209.1"/>
    </source>
</evidence>
<dbReference type="PANTHER" id="PTHR33990">
    <property type="entry name" value="PROTEIN YJDN-RELATED"/>
    <property type="match status" value="1"/>
</dbReference>
<accession>A0AAU7DU72</accession>
<protein>
    <submittedName>
        <fullName evidence="2">VOC family protein</fullName>
    </submittedName>
</protein>
<name>A0AAU7DU72_9MICO</name>
<dbReference type="EMBL" id="CP146203">
    <property type="protein sequence ID" value="XBH21209.1"/>
    <property type="molecule type" value="Genomic_DNA"/>
</dbReference>
<sequence length="141" mass="15466">MTMNLSPYVRFQDNAREALTFYKSILGGTLTLSTFGEYDDSLDEATGSLIMHGELETDADFIILASDTPAPMPFDPGARISLAIFGDNEFKMAEYYNALLSQGGSTQMPLEKAPWGDSFGMVTDHYGVNWMFNISGANHGD</sequence>
<dbReference type="SUPFAM" id="SSF54593">
    <property type="entry name" value="Glyoxalase/Bleomycin resistance protein/Dihydroxybiphenyl dioxygenase"/>
    <property type="match status" value="1"/>
</dbReference>
<dbReference type="Pfam" id="PF00903">
    <property type="entry name" value="Glyoxalase"/>
    <property type="match status" value="1"/>
</dbReference>
<dbReference type="PANTHER" id="PTHR33990:SF1">
    <property type="entry name" value="PROTEIN YJDN"/>
    <property type="match status" value="1"/>
</dbReference>
<dbReference type="AlphaFoldDB" id="A0AAU7DU72"/>
<dbReference type="InterPro" id="IPR028973">
    <property type="entry name" value="PhnB-like"/>
</dbReference>
<feature type="domain" description="Glyoxalase/fosfomycin resistance/dioxygenase" evidence="1">
    <location>
        <begin position="8"/>
        <end position="132"/>
    </location>
</feature>
<dbReference type="InterPro" id="IPR004360">
    <property type="entry name" value="Glyas_Fos-R_dOase_dom"/>
</dbReference>
<evidence type="ECO:0000259" key="1">
    <source>
        <dbReference type="Pfam" id="PF00903"/>
    </source>
</evidence>